<dbReference type="AlphaFoldDB" id="C7RFL9"/>
<evidence type="ECO:0000259" key="7">
    <source>
        <dbReference type="Pfam" id="PF12698"/>
    </source>
</evidence>
<reference evidence="8 9" key="1">
    <citation type="journal article" date="2009" name="Stand. Genomic Sci.">
        <title>Complete genome sequence of Anaerococcus prevotii type strain (PC1).</title>
        <authorList>
            <person name="Labutti K."/>
            <person name="Pukall R."/>
            <person name="Steenblock K."/>
            <person name="Glavina Del Rio T."/>
            <person name="Tice H."/>
            <person name="Copeland A."/>
            <person name="Cheng J.F."/>
            <person name="Lucas S."/>
            <person name="Chen F."/>
            <person name="Nolan M."/>
            <person name="Bruce D."/>
            <person name="Goodwin L."/>
            <person name="Pitluck S."/>
            <person name="Ivanova N."/>
            <person name="Mavromatis K."/>
            <person name="Ovchinnikova G."/>
            <person name="Pati A."/>
            <person name="Chen A."/>
            <person name="Palaniappan K."/>
            <person name="Land M."/>
            <person name="Hauser L."/>
            <person name="Chang Y.J."/>
            <person name="Jeffries C.D."/>
            <person name="Chain P."/>
            <person name="Saunders E."/>
            <person name="Brettin T."/>
            <person name="Detter J.C."/>
            <person name="Han C."/>
            <person name="Goker M."/>
            <person name="Bristow J."/>
            <person name="Eisen J.A."/>
            <person name="Markowitz V."/>
            <person name="Hugenholtz P."/>
            <person name="Kyrpides N.C."/>
            <person name="Klenk H.P."/>
            <person name="Lapidus A."/>
        </authorList>
    </citation>
    <scope>NUCLEOTIDE SEQUENCE [LARGE SCALE GENOMIC DNA]</scope>
    <source>
        <strain evidence="9">ATCC 9321 / DSM 20548 / JCM 6508 / NCTC 11806 / PC1</strain>
    </source>
</reference>
<evidence type="ECO:0000256" key="4">
    <source>
        <dbReference type="ARBA" id="ARBA00022989"/>
    </source>
</evidence>
<dbReference type="KEGG" id="apr:Apre_0228"/>
<feature type="transmembrane region" description="Helical" evidence="6">
    <location>
        <begin position="216"/>
        <end position="237"/>
    </location>
</feature>
<dbReference type="InterPro" id="IPR051449">
    <property type="entry name" value="ABC-2_transporter_component"/>
</dbReference>
<comment type="subcellular location">
    <subcellularLocation>
        <location evidence="1">Cell membrane</location>
        <topology evidence="1">Multi-pass membrane protein</topology>
    </subcellularLocation>
</comment>
<feature type="transmembrane region" description="Helical" evidence="6">
    <location>
        <begin position="257"/>
        <end position="284"/>
    </location>
</feature>
<evidence type="ECO:0000256" key="3">
    <source>
        <dbReference type="ARBA" id="ARBA00022692"/>
    </source>
</evidence>
<evidence type="ECO:0000256" key="1">
    <source>
        <dbReference type="ARBA" id="ARBA00004651"/>
    </source>
</evidence>
<dbReference type="Pfam" id="PF12698">
    <property type="entry name" value="ABC2_membrane_3"/>
    <property type="match status" value="1"/>
</dbReference>
<evidence type="ECO:0000256" key="5">
    <source>
        <dbReference type="ARBA" id="ARBA00023136"/>
    </source>
</evidence>
<feature type="domain" description="ABC-2 type transporter transmembrane" evidence="7">
    <location>
        <begin position="20"/>
        <end position="368"/>
    </location>
</feature>
<dbReference type="InterPro" id="IPR013525">
    <property type="entry name" value="ABC2_TM"/>
</dbReference>
<evidence type="ECO:0000256" key="2">
    <source>
        <dbReference type="ARBA" id="ARBA00022475"/>
    </source>
</evidence>
<dbReference type="GO" id="GO:0140359">
    <property type="term" value="F:ABC-type transporter activity"/>
    <property type="evidence" value="ECO:0007669"/>
    <property type="project" value="InterPro"/>
</dbReference>
<feature type="transmembrane region" description="Helical" evidence="6">
    <location>
        <begin position="158"/>
        <end position="182"/>
    </location>
</feature>
<dbReference type="OrthoDB" id="9768837at2"/>
<name>C7RFL9_ANAPD</name>
<dbReference type="PANTHER" id="PTHR30294">
    <property type="entry name" value="MEMBRANE COMPONENT OF ABC TRANSPORTER YHHJ-RELATED"/>
    <property type="match status" value="1"/>
</dbReference>
<keyword evidence="3 6" id="KW-0812">Transmembrane</keyword>
<accession>C7RFL9</accession>
<proteinExistence type="predicted"/>
<keyword evidence="5 6" id="KW-0472">Membrane</keyword>
<dbReference type="HOGENOM" id="CLU_046841_1_1_9"/>
<gene>
    <name evidence="8" type="ordered locus">Apre_0228</name>
</gene>
<keyword evidence="9" id="KW-1185">Reference proteome</keyword>
<feature type="transmembrane region" description="Helical" evidence="6">
    <location>
        <begin position="20"/>
        <end position="41"/>
    </location>
</feature>
<organism evidence="8 9">
    <name type="scientific">Anaerococcus prevotii (strain ATCC 9321 / DSM 20548 / JCM 6508 / NCTC 11806 / PC1)</name>
    <name type="common">Peptostreptococcus prevotii</name>
    <name type="synonym">Peptococcus prevotii</name>
    <dbReference type="NCBI Taxonomy" id="525919"/>
    <lineage>
        <taxon>Bacteria</taxon>
        <taxon>Bacillati</taxon>
        <taxon>Bacillota</taxon>
        <taxon>Tissierellia</taxon>
        <taxon>Tissierellales</taxon>
        <taxon>Peptoniphilaceae</taxon>
        <taxon>Anaerococcus</taxon>
    </lineage>
</organism>
<evidence type="ECO:0000256" key="6">
    <source>
        <dbReference type="SAM" id="Phobius"/>
    </source>
</evidence>
<protein>
    <submittedName>
        <fullName evidence="8">ABC-type Na+ efflux pump permease component-like protein</fullName>
    </submittedName>
</protein>
<sequence>MSRFITVALDSWKKQLKSPAFWLVVFMPIIMMAISGAITYFSADDGIKETYIVAEDEIGAYFTENSAYKLKNKDEARKAMEDKEIGSFVEIREEDGSLSAKYHTRDLNGQEIAAFNSILREVQNSINIKRAGLGEDKLKILERKPSFKLVEEEGGESFIMYGAYFALVFYMYMMLVMYSNILVVEIATEKGSKMIEFIFSSVKAGVYFAGKIFGNFLAVITQTAIYLILALLAYFGAKRYGLFEKFNIDLGSLLGDINVLMLVELASLVILSLLIYMILAAMLGSLAKKQEDAGKVGTPLILVIIFAFVIALSFMGKEETLLIKVLSYLPFVSVFFMPMRLIRSSVGLGYGLISILIMLVSIILAYKIASRVYKKNILNYSSNSWIKKILRKA</sequence>
<keyword evidence="4 6" id="KW-1133">Transmembrane helix</keyword>
<dbReference type="Proteomes" id="UP000002294">
    <property type="component" value="Chromosome"/>
</dbReference>
<evidence type="ECO:0000313" key="8">
    <source>
        <dbReference type="EMBL" id="ACV28280.1"/>
    </source>
</evidence>
<feature type="transmembrane region" description="Helical" evidence="6">
    <location>
        <begin position="296"/>
        <end position="314"/>
    </location>
</feature>
<dbReference type="STRING" id="525919.Apre_0228"/>
<dbReference type="PANTHER" id="PTHR30294:SF29">
    <property type="entry name" value="MULTIDRUG ABC TRANSPORTER PERMEASE YBHS-RELATED"/>
    <property type="match status" value="1"/>
</dbReference>
<feature type="transmembrane region" description="Helical" evidence="6">
    <location>
        <begin position="348"/>
        <end position="366"/>
    </location>
</feature>
<keyword evidence="2" id="KW-1003">Cell membrane</keyword>
<evidence type="ECO:0000313" key="9">
    <source>
        <dbReference type="Proteomes" id="UP000002294"/>
    </source>
</evidence>
<dbReference type="EMBL" id="CP001708">
    <property type="protein sequence ID" value="ACV28280.1"/>
    <property type="molecule type" value="Genomic_DNA"/>
</dbReference>
<dbReference type="RefSeq" id="WP_015777194.1">
    <property type="nucleotide sequence ID" value="NC_013171.1"/>
</dbReference>
<dbReference type="eggNOG" id="COG1668">
    <property type="taxonomic scope" value="Bacteria"/>
</dbReference>
<dbReference type="GO" id="GO:0005886">
    <property type="term" value="C:plasma membrane"/>
    <property type="evidence" value="ECO:0007669"/>
    <property type="project" value="UniProtKB-SubCell"/>
</dbReference>